<keyword evidence="2" id="KW-1185">Reference proteome</keyword>
<accession>A0ABQ7GN59</accession>
<proteinExistence type="predicted"/>
<protein>
    <recommendedName>
        <fullName evidence="3">Encoded protein</fullName>
    </recommendedName>
</protein>
<name>A0ABQ7GN59_DUNSA</name>
<evidence type="ECO:0000313" key="2">
    <source>
        <dbReference type="Proteomes" id="UP000815325"/>
    </source>
</evidence>
<gene>
    <name evidence="1" type="ORF">DUNSADRAFT_6554</name>
</gene>
<comment type="caution">
    <text evidence="1">The sequence shown here is derived from an EMBL/GenBank/DDBJ whole genome shotgun (WGS) entry which is preliminary data.</text>
</comment>
<dbReference type="Proteomes" id="UP000815325">
    <property type="component" value="Unassembled WGS sequence"/>
</dbReference>
<reference evidence="1" key="1">
    <citation type="submission" date="2017-08" db="EMBL/GenBank/DDBJ databases">
        <authorList>
            <person name="Polle J.E."/>
            <person name="Barry K."/>
            <person name="Cushman J."/>
            <person name="Schmutz J."/>
            <person name="Tran D."/>
            <person name="Hathwaick L.T."/>
            <person name="Yim W.C."/>
            <person name="Jenkins J."/>
            <person name="Mckie-Krisberg Z.M."/>
            <person name="Prochnik S."/>
            <person name="Lindquist E."/>
            <person name="Dockter R.B."/>
            <person name="Adam C."/>
            <person name="Molina H."/>
            <person name="Bunkerborg J."/>
            <person name="Jin E."/>
            <person name="Buchheim M."/>
            <person name="Magnuson J."/>
        </authorList>
    </citation>
    <scope>NUCLEOTIDE SEQUENCE</scope>
    <source>
        <strain evidence="1">CCAP 19/18</strain>
    </source>
</reference>
<organism evidence="1 2">
    <name type="scientific">Dunaliella salina</name>
    <name type="common">Green alga</name>
    <name type="synonym">Protococcus salinus</name>
    <dbReference type="NCBI Taxonomy" id="3046"/>
    <lineage>
        <taxon>Eukaryota</taxon>
        <taxon>Viridiplantae</taxon>
        <taxon>Chlorophyta</taxon>
        <taxon>core chlorophytes</taxon>
        <taxon>Chlorophyceae</taxon>
        <taxon>CS clade</taxon>
        <taxon>Chlamydomonadales</taxon>
        <taxon>Dunaliellaceae</taxon>
        <taxon>Dunaliella</taxon>
    </lineage>
</organism>
<sequence>MLTPKQRFTGKQDVFKLDAEAIQVPILRQGYDLHNRCESYRCQSYRPILQANPTGQSYRPILQVLQVPILRQRYDLHESGGETSPCDAC</sequence>
<evidence type="ECO:0008006" key="3">
    <source>
        <dbReference type="Google" id="ProtNLM"/>
    </source>
</evidence>
<evidence type="ECO:0000313" key="1">
    <source>
        <dbReference type="EMBL" id="KAF5836033.1"/>
    </source>
</evidence>
<dbReference type="EMBL" id="MU069678">
    <property type="protein sequence ID" value="KAF5836033.1"/>
    <property type="molecule type" value="Genomic_DNA"/>
</dbReference>